<name>A0A2G5TKU9_9PELO</name>
<comment type="subcellular location">
    <subcellularLocation>
        <location evidence="1">Membrane</location>
        <topology evidence="1">Single-pass membrane protein</topology>
    </subcellularLocation>
</comment>
<dbReference type="SUPFAM" id="SSF53756">
    <property type="entry name" value="UDP-Glycosyltransferase/glycogen phosphorylase"/>
    <property type="match status" value="1"/>
</dbReference>
<comment type="similarity">
    <text evidence="2">Belongs to the UDP-glycosyltransferase family.</text>
</comment>
<evidence type="ECO:0000256" key="5">
    <source>
        <dbReference type="ARBA" id="ARBA00022679"/>
    </source>
</evidence>
<dbReference type="Pfam" id="PF00201">
    <property type="entry name" value="UDPGT"/>
    <property type="match status" value="1"/>
</dbReference>
<comment type="caution">
    <text evidence="12">The sequence shown here is derived from an EMBL/GenBank/DDBJ whole genome shotgun (WGS) entry which is preliminary data.</text>
</comment>
<dbReference type="FunFam" id="3.40.50.2000:FF:000204">
    <property type="entry name" value="UDP-glucuronosyltransferase"/>
    <property type="match status" value="1"/>
</dbReference>
<evidence type="ECO:0000313" key="12">
    <source>
        <dbReference type="EMBL" id="PIC27888.1"/>
    </source>
</evidence>
<reference evidence="13" key="1">
    <citation type="submission" date="2017-10" db="EMBL/GenBank/DDBJ databases">
        <title>Rapid genome shrinkage in a self-fertile nematode reveals novel sperm competition proteins.</title>
        <authorList>
            <person name="Yin D."/>
            <person name="Schwarz E.M."/>
            <person name="Thomas C.G."/>
            <person name="Felde R.L."/>
            <person name="Korf I.F."/>
            <person name="Cutter A.D."/>
            <person name="Schartner C.M."/>
            <person name="Ralston E.J."/>
            <person name="Meyer B.J."/>
            <person name="Haag E.S."/>
        </authorList>
    </citation>
    <scope>NUCLEOTIDE SEQUENCE [LARGE SCALE GENOMIC DNA]</scope>
    <source>
        <strain evidence="13">JU1422</strain>
    </source>
</reference>
<protein>
    <recommendedName>
        <fullName evidence="3">glucuronosyltransferase</fullName>
        <ecNumber evidence="3">2.4.1.17</ecNumber>
    </recommendedName>
</protein>
<dbReference type="InterPro" id="IPR002213">
    <property type="entry name" value="UDP_glucos_trans"/>
</dbReference>
<dbReference type="EC" id="2.4.1.17" evidence="3"/>
<dbReference type="GO" id="GO:0015020">
    <property type="term" value="F:glucuronosyltransferase activity"/>
    <property type="evidence" value="ECO:0007669"/>
    <property type="project" value="UniProtKB-EC"/>
</dbReference>
<dbReference type="Gene3D" id="3.40.50.2000">
    <property type="entry name" value="Glycogen Phosphorylase B"/>
    <property type="match status" value="2"/>
</dbReference>
<dbReference type="GO" id="GO:0016020">
    <property type="term" value="C:membrane"/>
    <property type="evidence" value="ECO:0007669"/>
    <property type="project" value="UniProtKB-SubCell"/>
</dbReference>
<evidence type="ECO:0000256" key="8">
    <source>
        <dbReference type="ARBA" id="ARBA00022989"/>
    </source>
</evidence>
<evidence type="ECO:0000256" key="3">
    <source>
        <dbReference type="ARBA" id="ARBA00012544"/>
    </source>
</evidence>
<dbReference type="STRING" id="1611254.A0A2G5TKU9"/>
<evidence type="ECO:0000256" key="2">
    <source>
        <dbReference type="ARBA" id="ARBA00009995"/>
    </source>
</evidence>
<evidence type="ECO:0000256" key="11">
    <source>
        <dbReference type="SAM" id="Phobius"/>
    </source>
</evidence>
<keyword evidence="9 11" id="KW-0472">Membrane</keyword>
<dbReference type="EMBL" id="PDUG01000005">
    <property type="protein sequence ID" value="PIC27888.1"/>
    <property type="molecule type" value="Genomic_DNA"/>
</dbReference>
<gene>
    <name evidence="12" type="primary">Cnig_chr_V.g19996</name>
    <name evidence="12" type="ORF">B9Z55_019996</name>
</gene>
<evidence type="ECO:0000256" key="1">
    <source>
        <dbReference type="ARBA" id="ARBA00004167"/>
    </source>
</evidence>
<evidence type="ECO:0000256" key="6">
    <source>
        <dbReference type="ARBA" id="ARBA00022692"/>
    </source>
</evidence>
<keyword evidence="7" id="KW-0732">Signal</keyword>
<evidence type="ECO:0000256" key="4">
    <source>
        <dbReference type="ARBA" id="ARBA00022676"/>
    </source>
</evidence>
<keyword evidence="6 11" id="KW-0812">Transmembrane</keyword>
<dbReference type="AlphaFoldDB" id="A0A2G5TKU9"/>
<dbReference type="FunFam" id="3.40.50.2000:FF:000038">
    <property type="entry name" value="UDP-GlucuronosylTransferase"/>
    <property type="match status" value="1"/>
</dbReference>
<accession>A0A2G5TKU9</accession>
<dbReference type="PANTHER" id="PTHR48043">
    <property type="entry name" value="EG:EG0003.4 PROTEIN-RELATED"/>
    <property type="match status" value="1"/>
</dbReference>
<dbReference type="CDD" id="cd03784">
    <property type="entry name" value="GT1_Gtf-like"/>
    <property type="match status" value="1"/>
</dbReference>
<evidence type="ECO:0000256" key="10">
    <source>
        <dbReference type="ARBA" id="ARBA00047475"/>
    </source>
</evidence>
<keyword evidence="13" id="KW-1185">Reference proteome</keyword>
<dbReference type="PANTHER" id="PTHR48043:SF3">
    <property type="entry name" value="GLUCURONOSYLTRANSFERASE"/>
    <property type="match status" value="1"/>
</dbReference>
<keyword evidence="4" id="KW-0328">Glycosyltransferase</keyword>
<keyword evidence="8 11" id="KW-1133">Transmembrane helix</keyword>
<evidence type="ECO:0000313" key="13">
    <source>
        <dbReference type="Proteomes" id="UP000230233"/>
    </source>
</evidence>
<comment type="catalytic activity">
    <reaction evidence="10">
        <text>glucuronate acceptor + UDP-alpha-D-glucuronate = acceptor beta-D-glucuronoside + UDP + H(+)</text>
        <dbReference type="Rhea" id="RHEA:21032"/>
        <dbReference type="ChEBI" id="CHEBI:15378"/>
        <dbReference type="ChEBI" id="CHEBI:58052"/>
        <dbReference type="ChEBI" id="CHEBI:58223"/>
        <dbReference type="ChEBI" id="CHEBI:132367"/>
        <dbReference type="ChEBI" id="CHEBI:132368"/>
        <dbReference type="EC" id="2.4.1.17"/>
    </reaction>
</comment>
<dbReference type="Proteomes" id="UP000230233">
    <property type="component" value="Chromosome V"/>
</dbReference>
<keyword evidence="5" id="KW-0808">Transferase</keyword>
<proteinExistence type="inferred from homology"/>
<organism evidence="12 13">
    <name type="scientific">Caenorhabditis nigoni</name>
    <dbReference type="NCBI Taxonomy" id="1611254"/>
    <lineage>
        <taxon>Eukaryota</taxon>
        <taxon>Metazoa</taxon>
        <taxon>Ecdysozoa</taxon>
        <taxon>Nematoda</taxon>
        <taxon>Chromadorea</taxon>
        <taxon>Rhabditida</taxon>
        <taxon>Rhabditina</taxon>
        <taxon>Rhabditomorpha</taxon>
        <taxon>Rhabditoidea</taxon>
        <taxon>Rhabditidae</taxon>
        <taxon>Peloderinae</taxon>
        <taxon>Caenorhabditis</taxon>
    </lineage>
</organism>
<sequence length="528" mass="60486">MKLLFLLFIVFPLSFSYNYLIFCPLFGHSHTTFFAKIADTLTDAGHNVTFFTPTIIRKFAKMNYVKSTKHVVHLEPSEKLERYGSFLENNDILRFWTDDASMSELFPMIELFNSMFLEQAAVLGKNLELLDELKALKFDVMIYESFVECAYPLLDYLEIKTFIPSTSIAYDPNLLESIGEPRMPSAVPLPMSKFTDKMSLIERTLNAIAPPIFNFFLSKPEFKSFRPPYSKIDIPSQESLSSFVFTNSNPYLDYPRPTIEKNVQIGGISVDFEKLKSQKVNKEWDEILNLRPKTVLVSFGSVMFSKDMPMENKLALAKVMKQFPEVTFIWKYESNDTDSFAKGIENIHFSNWVPQTALLADSRLSAFFTHAGLGSINEVSYLGKPALVCPLFADQMRNAKMLVRHNGSIEVSKYELHDAKKIEEVLRKLLFDDSYRIASENLARQLANQPVKPKELLLRHAEFAAQFGRLPSLDPYSRQMSFISYFLLDVAATVLFIVLLITSITFRITKLLINCLPFTLSSVKQKNN</sequence>
<evidence type="ECO:0000256" key="9">
    <source>
        <dbReference type="ARBA" id="ARBA00023136"/>
    </source>
</evidence>
<dbReference type="OrthoDB" id="5835829at2759"/>
<feature type="transmembrane region" description="Helical" evidence="11">
    <location>
        <begin position="482"/>
        <end position="501"/>
    </location>
</feature>
<dbReference type="InterPro" id="IPR050271">
    <property type="entry name" value="UDP-glycosyltransferase"/>
</dbReference>
<evidence type="ECO:0000256" key="7">
    <source>
        <dbReference type="ARBA" id="ARBA00022729"/>
    </source>
</evidence>